<dbReference type="InterPro" id="IPR005813">
    <property type="entry name" value="Ribosomal_bL20"/>
</dbReference>
<dbReference type="PROSITE" id="PS00937">
    <property type="entry name" value="RIBOSOMAL_L20"/>
    <property type="match status" value="1"/>
</dbReference>
<evidence type="ECO:0000256" key="9">
    <source>
        <dbReference type="RuleBase" id="RU004311"/>
    </source>
</evidence>
<dbReference type="GO" id="GO:0000027">
    <property type="term" value="P:ribosomal large subunit assembly"/>
    <property type="evidence" value="ECO:0007669"/>
    <property type="project" value="UniProtKB-UniRule"/>
</dbReference>
<keyword evidence="3 7" id="KW-0694">RNA-binding</keyword>
<dbReference type="GO" id="GO:0005840">
    <property type="term" value="C:ribosome"/>
    <property type="evidence" value="ECO:0007669"/>
    <property type="project" value="UniProtKB-KW"/>
</dbReference>
<organism evidence="10">
    <name type="scientific">Ostreobium sp. HV05007a</name>
    <dbReference type="NCBI Taxonomy" id="1979228"/>
    <lineage>
        <taxon>Eukaryota</taxon>
        <taxon>Viridiplantae</taxon>
        <taxon>Chlorophyta</taxon>
        <taxon>core chlorophytes</taxon>
        <taxon>Ulvophyceae</taxon>
        <taxon>TCBD clade</taxon>
        <taxon>Bryopsidales</taxon>
        <taxon>Ostreobineae</taxon>
        <taxon>Ostreobiaceae</taxon>
        <taxon>Ostreobium</taxon>
    </lineage>
</organism>
<comment type="function">
    <text evidence="7 9">Binds directly to 23S ribosomal RNA and is necessary for the in vitro assembly process of the 50S ribosomal subunit. It is not involved in the protein synthesizing functions of that subunit.</text>
</comment>
<dbReference type="GO" id="GO:1990904">
    <property type="term" value="C:ribonucleoprotein complex"/>
    <property type="evidence" value="ECO:0007669"/>
    <property type="project" value="UniProtKB-KW"/>
</dbReference>
<evidence type="ECO:0000256" key="7">
    <source>
        <dbReference type="HAMAP-Rule" id="MF_00382"/>
    </source>
</evidence>
<dbReference type="InterPro" id="IPR035566">
    <property type="entry name" value="Ribosomal_protein_bL20_C"/>
</dbReference>
<dbReference type="GO" id="GO:0019843">
    <property type="term" value="F:rRNA binding"/>
    <property type="evidence" value="ECO:0007669"/>
    <property type="project" value="UniProtKB-UniRule"/>
</dbReference>
<evidence type="ECO:0000256" key="1">
    <source>
        <dbReference type="ARBA" id="ARBA00007698"/>
    </source>
</evidence>
<protein>
    <recommendedName>
        <fullName evidence="6 7">Large ribosomal subunit protein bL20c</fullName>
    </recommendedName>
</protein>
<dbReference type="Pfam" id="PF00453">
    <property type="entry name" value="Ribosomal_L20"/>
    <property type="match status" value="1"/>
</dbReference>
<dbReference type="GO" id="GO:0003735">
    <property type="term" value="F:structural constituent of ribosome"/>
    <property type="evidence" value="ECO:0007669"/>
    <property type="project" value="InterPro"/>
</dbReference>
<dbReference type="GO" id="GO:0009507">
    <property type="term" value="C:chloroplast"/>
    <property type="evidence" value="ECO:0007669"/>
    <property type="project" value="UniProtKB-SubCell"/>
</dbReference>
<keyword evidence="2 7" id="KW-0699">rRNA-binding</keyword>
<geneLocation type="chloroplast" evidence="10"/>
<sequence length="115" mass="14062">MIRIKRGITTRNRKKKIYRMEKGFQSSSKNRFRLANQKKIKANTSSYYSRKKRKIFFRELWINRINSATKLYGLNFSKFLNFCKKSKIQLNRKVLAQLIIYESKNFFEIFELYLI</sequence>
<comment type="subcellular location">
    <subcellularLocation>
        <location evidence="7">Plastid</location>
        <location evidence="7">Chloroplast</location>
    </subcellularLocation>
</comment>
<evidence type="ECO:0000313" key="10">
    <source>
        <dbReference type="EMBL" id="ARQ82129.1"/>
    </source>
</evidence>
<gene>
    <name evidence="7 10" type="primary">rpl20</name>
</gene>
<evidence type="ECO:0000256" key="6">
    <source>
        <dbReference type="ARBA" id="ARBA00035295"/>
    </source>
</evidence>
<dbReference type="CDD" id="cd07026">
    <property type="entry name" value="Ribosomal_L20"/>
    <property type="match status" value="1"/>
</dbReference>
<keyword evidence="10" id="KW-0150">Chloroplast</keyword>
<dbReference type="Gene3D" id="6.10.160.10">
    <property type="match status" value="1"/>
</dbReference>
<dbReference type="PANTHER" id="PTHR10986">
    <property type="entry name" value="39S RIBOSOMAL PROTEIN L20"/>
    <property type="match status" value="1"/>
</dbReference>
<dbReference type="InterPro" id="IPR049946">
    <property type="entry name" value="RIBOSOMAL_L20_CS"/>
</dbReference>
<dbReference type="NCBIfam" id="TIGR01032">
    <property type="entry name" value="rplT_bact"/>
    <property type="match status" value="1"/>
</dbReference>
<evidence type="ECO:0000256" key="2">
    <source>
        <dbReference type="ARBA" id="ARBA00022730"/>
    </source>
</evidence>
<dbReference type="SUPFAM" id="SSF74731">
    <property type="entry name" value="Ribosomal protein L20"/>
    <property type="match status" value="1"/>
</dbReference>
<evidence type="ECO:0000256" key="8">
    <source>
        <dbReference type="RuleBase" id="RU000561"/>
    </source>
</evidence>
<keyword evidence="5 7" id="KW-0687">Ribonucleoprotein</keyword>
<dbReference type="AlphaFoldDB" id="A0A1X9RPP0"/>
<keyword evidence="10" id="KW-0934">Plastid</keyword>
<dbReference type="Gene3D" id="1.10.1900.20">
    <property type="entry name" value="Ribosomal protein L20"/>
    <property type="match status" value="1"/>
</dbReference>
<evidence type="ECO:0000256" key="4">
    <source>
        <dbReference type="ARBA" id="ARBA00022980"/>
    </source>
</evidence>
<name>A0A1X9RPP0_9CHLO</name>
<keyword evidence="4 7" id="KW-0689">Ribosomal protein</keyword>
<accession>A0A1X9RPP0</accession>
<dbReference type="GO" id="GO:0006412">
    <property type="term" value="P:translation"/>
    <property type="evidence" value="ECO:0007669"/>
    <property type="project" value="InterPro"/>
</dbReference>
<dbReference type="PRINTS" id="PR00062">
    <property type="entry name" value="RIBOSOMALL20"/>
</dbReference>
<proteinExistence type="inferred from homology"/>
<evidence type="ECO:0000256" key="3">
    <source>
        <dbReference type="ARBA" id="ARBA00022884"/>
    </source>
</evidence>
<dbReference type="FunFam" id="1.10.1900.20:FF:000001">
    <property type="entry name" value="50S ribosomal protein L20"/>
    <property type="match status" value="1"/>
</dbReference>
<evidence type="ECO:0000256" key="5">
    <source>
        <dbReference type="ARBA" id="ARBA00023274"/>
    </source>
</evidence>
<comment type="similarity">
    <text evidence="1 7 8">Belongs to the bacterial ribosomal protein bL20 family.</text>
</comment>
<dbReference type="EMBL" id="KY509312">
    <property type="protein sequence ID" value="ARQ82129.1"/>
    <property type="molecule type" value="Genomic_DNA"/>
</dbReference>
<reference evidence="10" key="1">
    <citation type="journal article" date="2017" name="J. Phycol.">
        <title>Phylogenetic position of the coral symbiont Ostreobium (Ulvophyceae) inferred from chloroplast genome data.</title>
        <authorList>
            <person name="Verbruggen H."/>
            <person name="Marcelino V.R."/>
            <person name="Guiry M.D."/>
            <person name="Cremen M.C."/>
            <person name="Jackson C.J."/>
        </authorList>
    </citation>
    <scope>NUCLEOTIDE SEQUENCE</scope>
</reference>
<dbReference type="HAMAP" id="MF_00382">
    <property type="entry name" value="Ribosomal_bL20"/>
    <property type="match status" value="1"/>
</dbReference>